<proteinExistence type="predicted"/>
<dbReference type="EMBL" id="HACM01001611">
    <property type="protein sequence ID" value="CRZ02053.1"/>
    <property type="molecule type" value="Transcribed_RNA"/>
</dbReference>
<evidence type="ECO:0000313" key="2">
    <source>
        <dbReference type="EMBL" id="CRZ02053.1"/>
    </source>
</evidence>
<feature type="non-terminal residue" evidence="2">
    <location>
        <position position="1"/>
    </location>
</feature>
<feature type="region of interest" description="Disordered" evidence="1">
    <location>
        <begin position="19"/>
        <end position="48"/>
    </location>
</feature>
<reference evidence="2" key="1">
    <citation type="submission" date="2015-04" db="EMBL/GenBank/DDBJ databases">
        <title>The genome sequence of the plant pathogenic Rhizarian Plasmodiophora brassicae reveals insights in its biotrophic life cycle and the origin of chitin synthesis.</title>
        <authorList>
            <person name="Schwelm A."/>
            <person name="Fogelqvist J."/>
            <person name="Knaust A."/>
            <person name="Julke S."/>
            <person name="Lilja T."/>
            <person name="Dhandapani V."/>
            <person name="Bonilla-Rosso G."/>
            <person name="Karlsson M."/>
            <person name="Shevchenko A."/>
            <person name="Choi S.R."/>
            <person name="Kim H.G."/>
            <person name="Park J.Y."/>
            <person name="Lim Y.P."/>
            <person name="Ludwig-Muller J."/>
            <person name="Dixelius C."/>
        </authorList>
    </citation>
    <scope>NUCLEOTIDE SEQUENCE</scope>
    <source>
        <tissue evidence="2">Potato root galls</tissue>
    </source>
</reference>
<accession>A0A0H5QJ69</accession>
<organism evidence="2">
    <name type="scientific">Spongospora subterranea</name>
    <dbReference type="NCBI Taxonomy" id="70186"/>
    <lineage>
        <taxon>Eukaryota</taxon>
        <taxon>Sar</taxon>
        <taxon>Rhizaria</taxon>
        <taxon>Endomyxa</taxon>
        <taxon>Phytomyxea</taxon>
        <taxon>Plasmodiophorida</taxon>
        <taxon>Plasmodiophoridae</taxon>
        <taxon>Spongospora</taxon>
    </lineage>
</organism>
<evidence type="ECO:0000256" key="1">
    <source>
        <dbReference type="SAM" id="MobiDB-lite"/>
    </source>
</evidence>
<sequence length="113" mass="12225">CPYWRHPDPEAGPQSWFVGASGAQDITGPAGTHNTHRPPDHLPDGLRSLATKHTWSGNRGKVVPGNSVRFDAKGTTSKSVAETQLTISSEAEQSSMFLPGCLAMRLEGIRYRP</sequence>
<protein>
    <submittedName>
        <fullName evidence="2">Uncharacterized protein</fullName>
    </submittedName>
</protein>
<dbReference type="AlphaFoldDB" id="A0A0H5QJ69"/>
<name>A0A0H5QJ69_9EUKA</name>